<sequence length="243" mass="24893">MNRMLPLLAIAAAGVVAMPAAAQVALPMATVVPDGTLLDLTATGRVSRTPDLATITAGVVTQAPVAAAALSENAQRMDAVVKALKAAGLAARDMSTSNVALSPQYRYQDGKPPVVTGYQASNSVAIRFRDIARAGAVLDALVRAGANQIDGPNLSLSDPDAALDEARTQAIAKARARAELYAKAAGLSVARIVAIDEAGENGGDRPRPMPMMARAAVQSDAATVVLPGETDVTASVNVRFLLK</sequence>
<protein>
    <recommendedName>
        <fullName evidence="4">Outer membrane protein</fullName>
    </recommendedName>
</protein>
<dbReference type="EMBL" id="JACHBT010000003">
    <property type="protein sequence ID" value="MBB6503788.1"/>
    <property type="molecule type" value="Genomic_DNA"/>
</dbReference>
<organism evidence="2 3">
    <name type="scientific">Sphingomonas endophytica</name>
    <dbReference type="NCBI Taxonomy" id="869719"/>
    <lineage>
        <taxon>Bacteria</taxon>
        <taxon>Pseudomonadati</taxon>
        <taxon>Pseudomonadota</taxon>
        <taxon>Alphaproteobacteria</taxon>
        <taxon>Sphingomonadales</taxon>
        <taxon>Sphingomonadaceae</taxon>
        <taxon>Sphingomonas</taxon>
    </lineage>
</organism>
<reference evidence="2 3" key="1">
    <citation type="submission" date="2020-08" db="EMBL/GenBank/DDBJ databases">
        <title>The Agave Microbiome: Exploring the role of microbial communities in plant adaptations to desert environments.</title>
        <authorList>
            <person name="Partida-Martinez L.P."/>
        </authorList>
    </citation>
    <scope>NUCLEOTIDE SEQUENCE [LARGE SCALE GENOMIC DNA]</scope>
    <source>
        <strain evidence="2 3">AS3.13</strain>
    </source>
</reference>
<dbReference type="AlphaFoldDB" id="A0A7X0J9Z1"/>
<evidence type="ECO:0000256" key="1">
    <source>
        <dbReference type="SAM" id="SignalP"/>
    </source>
</evidence>
<name>A0A7X0J9Z1_9SPHN</name>
<dbReference type="PANTHER" id="PTHR34387:SF1">
    <property type="entry name" value="PERIPLASMIC IMMUNOGENIC PROTEIN"/>
    <property type="match status" value="1"/>
</dbReference>
<evidence type="ECO:0000313" key="3">
    <source>
        <dbReference type="Proteomes" id="UP000522313"/>
    </source>
</evidence>
<evidence type="ECO:0008006" key="4">
    <source>
        <dbReference type="Google" id="ProtNLM"/>
    </source>
</evidence>
<dbReference type="PANTHER" id="PTHR34387">
    <property type="entry name" value="SLR1258 PROTEIN"/>
    <property type="match status" value="1"/>
</dbReference>
<gene>
    <name evidence="2" type="ORF">F4693_000743</name>
</gene>
<keyword evidence="1" id="KW-0732">Signal</keyword>
<dbReference type="Pfam" id="PF04402">
    <property type="entry name" value="SIMPL"/>
    <property type="match status" value="1"/>
</dbReference>
<accession>A0A7X0J9Z1</accession>
<dbReference type="Gene3D" id="3.30.110.170">
    <property type="entry name" value="Protein of unknown function (DUF541), domain 1"/>
    <property type="match status" value="1"/>
</dbReference>
<proteinExistence type="predicted"/>
<dbReference type="GO" id="GO:0006974">
    <property type="term" value="P:DNA damage response"/>
    <property type="evidence" value="ECO:0007669"/>
    <property type="project" value="TreeGrafter"/>
</dbReference>
<dbReference type="RefSeq" id="WP_184504194.1">
    <property type="nucleotide sequence ID" value="NZ_JACHBT010000003.1"/>
</dbReference>
<evidence type="ECO:0000313" key="2">
    <source>
        <dbReference type="EMBL" id="MBB6503788.1"/>
    </source>
</evidence>
<dbReference type="InterPro" id="IPR007497">
    <property type="entry name" value="SIMPL/DUF541"/>
</dbReference>
<dbReference type="InterPro" id="IPR052022">
    <property type="entry name" value="26kDa_periplasmic_antigen"/>
</dbReference>
<dbReference type="Proteomes" id="UP000522313">
    <property type="component" value="Unassembled WGS sequence"/>
</dbReference>
<reference evidence="2 3" key="2">
    <citation type="submission" date="2020-08" db="EMBL/GenBank/DDBJ databases">
        <authorList>
            <person name="Partida-Martinez L."/>
            <person name="Huntemann M."/>
            <person name="Clum A."/>
            <person name="Wang J."/>
            <person name="Palaniappan K."/>
            <person name="Ritter S."/>
            <person name="Chen I.-M."/>
            <person name="Stamatis D."/>
            <person name="Reddy T."/>
            <person name="O'Malley R."/>
            <person name="Daum C."/>
            <person name="Shapiro N."/>
            <person name="Ivanova N."/>
            <person name="Kyrpides N."/>
            <person name="Woyke T."/>
        </authorList>
    </citation>
    <scope>NUCLEOTIDE SEQUENCE [LARGE SCALE GENOMIC DNA]</scope>
    <source>
        <strain evidence="2 3">AS3.13</strain>
    </source>
</reference>
<feature type="chain" id="PRO_5031331707" description="Outer membrane protein" evidence="1">
    <location>
        <begin position="23"/>
        <end position="243"/>
    </location>
</feature>
<comment type="caution">
    <text evidence="2">The sequence shown here is derived from an EMBL/GenBank/DDBJ whole genome shotgun (WGS) entry which is preliminary data.</text>
</comment>
<feature type="signal peptide" evidence="1">
    <location>
        <begin position="1"/>
        <end position="22"/>
    </location>
</feature>
<dbReference type="Gene3D" id="3.30.70.2970">
    <property type="entry name" value="Protein of unknown function (DUF541), domain 2"/>
    <property type="match status" value="1"/>
</dbReference>